<evidence type="ECO:0000313" key="1">
    <source>
        <dbReference type="EMBL" id="SMC48534.1"/>
    </source>
</evidence>
<keyword evidence="1" id="KW-0347">Helicase</keyword>
<sequence length="1107" mass="124169">MSKVKIIGDRSGRVWPMVLRTAEESRNAGRRLILYVPEQYTLQAERDLITGLKLPGLLDIQVISPRKMKQQVKERTGTGTKRLLNEMGRAMAVHRVMTEKADELVYYKDMTDLPGAVKRVEEALDELRESDMTPEELEAYAASAVTGAERAKLNDLKTIWQGYEELISEQFDDEKTAWADTVDRLRRSGMWKTADVAVYGFDTIRPDLRKLLAGICEDVNSLTVFLVTDTDKAPDGRIFSSQRESVDRLTQALEEHGIAAEEIMLKNSRENCAAALAFLDRNLFALNPEKWTGDARSTVTLYAGSTPWDEAEKISATLRKWNEEGTAWSEMAIALPSGAASAGVLRSNLKINGIPFVWQQKDKAEDHPVCRMLLCALSCLSDGYRTENVTNMARSGFSLLTEEEGLLLESYALAHGVEGRRWQKPFTAGENAAEAEACRLRLLTPLEKLRNELKEADNAGESASALADFLEEMNVWVRMEEEEEILLDREMYREAVINRQIGKLLADLLEQLQTLLGKKRAAIRDLKYMLESALAQASLAALPEEENGVIIGEVGHLLAGEIKALVLAQAQDGMLAAPESGWLTDPERRKLEEASGRTIGISRETGCLIRKYDFYRTLTLPLDKLMVTWSLRTEDGGALQPDGLIIQLEELFPELQEEGGVLGNEKRTDPVTPRAAIDGLGPWLTEIKKGEIGDVPADWKKALIQLLHSGQYGNTAHRMLDELLPKKEKQKLEKETARRLFMTDRLSVSRLEQFASCPYRHFIDYGLRPVQQDTFTFESNDAGTFFHEALDRYMKRAGADSRWPGFTPEQVDDVLEPILAELTEEWKDSPLQGDALGEWTGEGYVRRVRRAAHVLTRFAANSDFRTIATEQAFGDAEGLPPIVMTLSDGSRAAIRGKIDRIDTYENGEGIWLRIVDNKSREKKPDPARMATGEQLQLMIYLKAAAESMPGAHLAGAFYFPVIDKEVETKTDNPEEIEADRIDKTRMKGVAAAEEDVIRAMDRDIRPFSVDKVFKQDGTLSKSASWVMEEKTLRGLTDAALEKAGELCERMREGEIEASPGEDSTGSVCRYCDYRTICRLGNGKTRVRDKEITYQDIAGKNTLRETEK</sequence>
<proteinExistence type="predicted"/>
<reference evidence="1" key="1">
    <citation type="submission" date="2017-04" db="EMBL/GenBank/DDBJ databases">
        <authorList>
            <person name="Varghese N."/>
            <person name="Submissions S."/>
        </authorList>
    </citation>
    <scope>NUCLEOTIDE SEQUENCE</scope>
    <source>
        <strain evidence="1">WTE2008</strain>
    </source>
</reference>
<keyword evidence="1" id="KW-0547">Nucleotide-binding</keyword>
<comment type="caution">
    <text evidence="1">The sequence shown here is derived from an EMBL/GenBank/DDBJ whole genome shotgun (WGS) entry which is preliminary data.</text>
</comment>
<evidence type="ECO:0000313" key="2">
    <source>
        <dbReference type="Proteomes" id="UP000192328"/>
    </source>
</evidence>
<dbReference type="Proteomes" id="UP000192328">
    <property type="component" value="Unassembled WGS sequence"/>
</dbReference>
<dbReference type="EMBL" id="FWXZ01000002">
    <property type="protein sequence ID" value="SMC48534.1"/>
    <property type="molecule type" value="Genomic_DNA"/>
</dbReference>
<accession>A0AC61PJN5</accession>
<keyword evidence="1" id="KW-0067">ATP-binding</keyword>
<protein>
    <submittedName>
        <fullName evidence="1">DNA helicase/exodeoxyribonuclease V, subunit B</fullName>
    </submittedName>
</protein>
<keyword evidence="2" id="KW-1185">Reference proteome</keyword>
<organism evidence="1 2">
    <name type="scientific">Aristaeella lactis</name>
    <dbReference type="NCBI Taxonomy" id="3046383"/>
    <lineage>
        <taxon>Bacteria</taxon>
        <taxon>Bacillati</taxon>
        <taxon>Bacillota</taxon>
        <taxon>Clostridia</taxon>
        <taxon>Eubacteriales</taxon>
        <taxon>Aristaeellaceae</taxon>
        <taxon>Aristaeella</taxon>
    </lineage>
</organism>
<keyword evidence="1" id="KW-0378">Hydrolase</keyword>
<gene>
    <name evidence="1" type="ORF">SAMN06297397_0999</name>
</gene>
<name>A0AC61PJN5_9FIRM</name>